<sequence>MTEADSGRLAGSQSSGRLPEAPTAYHAASGSSCEQLAATSAMASSRTTGTEARSIDLE</sequence>
<dbReference type="RefSeq" id="WP_168668360.1">
    <property type="nucleotide sequence ID" value="NZ_JAAXKX010000008.1"/>
</dbReference>
<evidence type="ECO:0000256" key="1">
    <source>
        <dbReference type="SAM" id="MobiDB-lite"/>
    </source>
</evidence>
<name>A0ABX1IA90_9GAMM</name>
<evidence type="ECO:0000313" key="3">
    <source>
        <dbReference type="Proteomes" id="UP000740754"/>
    </source>
</evidence>
<dbReference type="Proteomes" id="UP000740754">
    <property type="component" value="Unassembled WGS sequence"/>
</dbReference>
<dbReference type="EMBL" id="JAAXKX010000008">
    <property type="protein sequence ID" value="NKN33117.1"/>
    <property type="molecule type" value="Genomic_DNA"/>
</dbReference>
<feature type="region of interest" description="Disordered" evidence="1">
    <location>
        <begin position="1"/>
        <end position="58"/>
    </location>
</feature>
<feature type="compositionally biased region" description="Low complexity" evidence="1">
    <location>
        <begin position="37"/>
        <end position="50"/>
    </location>
</feature>
<accession>A0ABX1IA90</accession>
<evidence type="ECO:0000313" key="2">
    <source>
        <dbReference type="EMBL" id="NKN33117.1"/>
    </source>
</evidence>
<reference evidence="2 3" key="1">
    <citation type="submission" date="2020-04" db="EMBL/GenBank/DDBJ databases">
        <title>Draft Whole-Genome sequence of Marichromatium bheemlicum DSM 18632, type strain.</title>
        <authorList>
            <person name="Kyndt J.A."/>
            <person name="Meyer T.E."/>
        </authorList>
    </citation>
    <scope>NUCLEOTIDE SEQUENCE [LARGE SCALE GENOMIC DNA]</scope>
    <source>
        <strain evidence="2 3">DSM 18632</strain>
    </source>
</reference>
<comment type="caution">
    <text evidence="2">The sequence shown here is derived from an EMBL/GenBank/DDBJ whole genome shotgun (WGS) entry which is preliminary data.</text>
</comment>
<keyword evidence="3" id="KW-1185">Reference proteome</keyword>
<protein>
    <submittedName>
        <fullName evidence="2">Uncharacterized protein</fullName>
    </submittedName>
</protein>
<organism evidence="2 3">
    <name type="scientific">Marichromatium bheemlicum</name>
    <dbReference type="NCBI Taxonomy" id="365339"/>
    <lineage>
        <taxon>Bacteria</taxon>
        <taxon>Pseudomonadati</taxon>
        <taxon>Pseudomonadota</taxon>
        <taxon>Gammaproteobacteria</taxon>
        <taxon>Chromatiales</taxon>
        <taxon>Chromatiaceae</taxon>
        <taxon>Marichromatium</taxon>
    </lineage>
</organism>
<proteinExistence type="predicted"/>
<gene>
    <name evidence="2" type="ORF">HF203_07765</name>
</gene>